<dbReference type="EMBL" id="FXTN01000011">
    <property type="protein sequence ID" value="SMO93563.1"/>
    <property type="molecule type" value="Genomic_DNA"/>
</dbReference>
<dbReference type="InterPro" id="IPR006710">
    <property type="entry name" value="Glyco_hydro_43"/>
</dbReference>
<dbReference type="GO" id="GO:0004553">
    <property type="term" value="F:hydrolase activity, hydrolyzing O-glycosyl compounds"/>
    <property type="evidence" value="ECO:0007669"/>
    <property type="project" value="InterPro"/>
</dbReference>
<feature type="site" description="Important for catalytic activity, responsible for pKa modulation of the active site Glu and correct orientation of both the proton donor and substrate" evidence="7">
    <location>
        <position position="162"/>
    </location>
</feature>
<evidence type="ECO:0000256" key="2">
    <source>
        <dbReference type="ARBA" id="ARBA00022651"/>
    </source>
</evidence>
<dbReference type="Gene3D" id="2.115.10.20">
    <property type="entry name" value="Glycosyl hydrolase domain, family 43"/>
    <property type="match status" value="1"/>
</dbReference>
<evidence type="ECO:0000256" key="7">
    <source>
        <dbReference type="PIRSR" id="PIRSR606710-2"/>
    </source>
</evidence>
<dbReference type="SUPFAM" id="SSF75005">
    <property type="entry name" value="Arabinanase/levansucrase/invertase"/>
    <property type="match status" value="1"/>
</dbReference>
<dbReference type="InterPro" id="IPR052176">
    <property type="entry name" value="Glycosyl_Hydrlase_43_Enz"/>
</dbReference>
<keyword evidence="11" id="KW-1185">Reference proteome</keyword>
<comment type="similarity">
    <text evidence="1 8">Belongs to the glycosyl hydrolase 43 family.</text>
</comment>
<dbReference type="PANTHER" id="PTHR43772">
    <property type="entry name" value="ENDO-1,4-BETA-XYLANASE"/>
    <property type="match status" value="1"/>
</dbReference>
<organism evidence="10 11">
    <name type="scientific">Pedobacter westerhofensis</name>
    <dbReference type="NCBI Taxonomy" id="425512"/>
    <lineage>
        <taxon>Bacteria</taxon>
        <taxon>Pseudomonadati</taxon>
        <taxon>Bacteroidota</taxon>
        <taxon>Sphingobacteriia</taxon>
        <taxon>Sphingobacteriales</taxon>
        <taxon>Sphingobacteriaceae</taxon>
        <taxon>Pedobacter</taxon>
    </lineage>
</organism>
<gene>
    <name evidence="10" type="ORF">SAMN06265348_11164</name>
</gene>
<reference evidence="10 11" key="1">
    <citation type="submission" date="2017-05" db="EMBL/GenBank/DDBJ databases">
        <authorList>
            <person name="Varghese N."/>
            <person name="Submissions S."/>
        </authorList>
    </citation>
    <scope>NUCLEOTIDE SEQUENCE [LARGE SCALE GENOMIC DNA]</scope>
    <source>
        <strain evidence="10 11">DSM 19036</strain>
    </source>
</reference>
<evidence type="ECO:0000256" key="9">
    <source>
        <dbReference type="SAM" id="SignalP"/>
    </source>
</evidence>
<feature type="chain" id="PRO_5022193471" evidence="9">
    <location>
        <begin position="29"/>
        <end position="333"/>
    </location>
</feature>
<keyword evidence="2" id="KW-0624">Polysaccharide degradation</keyword>
<evidence type="ECO:0000256" key="1">
    <source>
        <dbReference type="ARBA" id="ARBA00009865"/>
    </source>
</evidence>
<keyword evidence="5 8" id="KW-0326">Glycosidase</keyword>
<dbReference type="InterPro" id="IPR023296">
    <property type="entry name" value="Glyco_hydro_beta-prop_sf"/>
</dbReference>
<evidence type="ECO:0000256" key="5">
    <source>
        <dbReference type="ARBA" id="ARBA00023295"/>
    </source>
</evidence>
<dbReference type="AlphaFoldDB" id="A0A521FBM9"/>
<evidence type="ECO:0000256" key="3">
    <source>
        <dbReference type="ARBA" id="ARBA00022801"/>
    </source>
</evidence>
<name>A0A521FBM9_9SPHI</name>
<evidence type="ECO:0000256" key="4">
    <source>
        <dbReference type="ARBA" id="ARBA00023277"/>
    </source>
</evidence>
<dbReference type="CDD" id="cd18608">
    <property type="entry name" value="GH43_F5-8_typeC-like"/>
    <property type="match status" value="1"/>
</dbReference>
<dbReference type="Pfam" id="PF04616">
    <property type="entry name" value="Glyco_hydro_43"/>
    <property type="match status" value="1"/>
</dbReference>
<evidence type="ECO:0000313" key="11">
    <source>
        <dbReference type="Proteomes" id="UP000320300"/>
    </source>
</evidence>
<dbReference type="Proteomes" id="UP000320300">
    <property type="component" value="Unassembled WGS sequence"/>
</dbReference>
<dbReference type="GO" id="GO:0045493">
    <property type="term" value="P:xylan catabolic process"/>
    <property type="evidence" value="ECO:0007669"/>
    <property type="project" value="UniProtKB-KW"/>
</dbReference>
<evidence type="ECO:0000313" key="10">
    <source>
        <dbReference type="EMBL" id="SMO93563.1"/>
    </source>
</evidence>
<evidence type="ECO:0000256" key="6">
    <source>
        <dbReference type="PIRSR" id="PIRSR606710-1"/>
    </source>
</evidence>
<feature type="active site" description="Proton donor" evidence="6">
    <location>
        <position position="214"/>
    </location>
</feature>
<sequence>MMNQLRASGIKIALSLLFTCSMLLQSSAQQTKKTISNPILPGYYADPAIVKDKDTWYIYATIDPWGKEELAVFETKDFISFEQKHLNWPTKKDCTSPTSKNSMVWAPSVVKGRDNKFYMYVAVGSEVWAGVGETPLGPWKNIKADQSPLIKGDEYPGVHNIDPDCFIDEDGQAYLYWGSGFHWINGHCMVVKLKKDMHSFDGKPVEVTTPHFFEGAHMLKRNRKYYLMFSEGKAIDPTYQVGYAVGSSPMGPFKEDAHRVILNTSADSVVYGPGHHTTFREKNQDYILYHRILPQDKAYVLRQLCLDSLNFDKKGNILKVSTKGIRPLGQGTK</sequence>
<keyword evidence="4" id="KW-0119">Carbohydrate metabolism</keyword>
<accession>A0A521FBM9</accession>
<dbReference type="PANTHER" id="PTHR43772:SF2">
    <property type="entry name" value="PUTATIVE (AFU_ORTHOLOGUE AFUA_2G04480)-RELATED"/>
    <property type="match status" value="1"/>
</dbReference>
<dbReference type="OrthoDB" id="9803461at2"/>
<feature type="active site" description="Proton acceptor" evidence="6">
    <location>
        <position position="46"/>
    </location>
</feature>
<keyword evidence="2" id="KW-0858">Xylan degradation</keyword>
<keyword evidence="3 8" id="KW-0378">Hydrolase</keyword>
<dbReference type="RefSeq" id="WP_142530049.1">
    <property type="nucleotide sequence ID" value="NZ_CBCSJO010000001.1"/>
</dbReference>
<evidence type="ECO:0000256" key="8">
    <source>
        <dbReference type="RuleBase" id="RU361187"/>
    </source>
</evidence>
<feature type="signal peptide" evidence="9">
    <location>
        <begin position="1"/>
        <end position="28"/>
    </location>
</feature>
<keyword evidence="9" id="KW-0732">Signal</keyword>
<proteinExistence type="inferred from homology"/>
<protein>
    <submittedName>
        <fullName evidence="10">Glycosyl hydrolases family 43</fullName>
    </submittedName>
</protein>